<evidence type="ECO:0000256" key="2">
    <source>
        <dbReference type="ARBA" id="ARBA00001946"/>
    </source>
</evidence>
<evidence type="ECO:0000256" key="3">
    <source>
        <dbReference type="ARBA" id="ARBA00010941"/>
    </source>
</evidence>
<comment type="pathway">
    <text evidence="10">Carbohydrate biosynthesis.</text>
</comment>
<gene>
    <name evidence="16" type="ORF">MCHLO_15084</name>
</gene>
<dbReference type="InterPro" id="IPR013087">
    <property type="entry name" value="Znf_C2H2_type"/>
</dbReference>
<dbReference type="SUPFAM" id="SSF56655">
    <property type="entry name" value="Carbohydrate phosphatase"/>
    <property type="match status" value="1"/>
</dbReference>
<evidence type="ECO:0000256" key="10">
    <source>
        <dbReference type="ARBA" id="ARBA00024331"/>
    </source>
</evidence>
<dbReference type="HAMAP" id="MF_01855">
    <property type="entry name" value="FBPase_class1"/>
    <property type="match status" value="1"/>
</dbReference>
<dbReference type="Gene3D" id="3.30.160.60">
    <property type="entry name" value="Classic Zinc Finger"/>
    <property type="match status" value="4"/>
</dbReference>
<dbReference type="PIRSF" id="PIRSF500210">
    <property type="entry name" value="FBPtase"/>
    <property type="match status" value="1"/>
</dbReference>
<dbReference type="PROSITE" id="PS00124">
    <property type="entry name" value="FBPASE"/>
    <property type="match status" value="1"/>
</dbReference>
<evidence type="ECO:0000256" key="11">
    <source>
        <dbReference type="ARBA" id="ARBA00032973"/>
    </source>
</evidence>
<evidence type="ECO:0000313" key="16">
    <source>
        <dbReference type="EMBL" id="GAT58683.1"/>
    </source>
</evidence>
<evidence type="ECO:0000313" key="17">
    <source>
        <dbReference type="Proteomes" id="UP000815677"/>
    </source>
</evidence>
<feature type="region of interest" description="Disordered" evidence="14">
    <location>
        <begin position="1011"/>
        <end position="1040"/>
    </location>
</feature>
<dbReference type="Pfam" id="PF00096">
    <property type="entry name" value="zf-C2H2"/>
    <property type="match status" value="4"/>
</dbReference>
<feature type="domain" description="C2H2-type" evidence="15">
    <location>
        <begin position="234"/>
        <end position="263"/>
    </location>
</feature>
<dbReference type="NCBIfam" id="NF006778">
    <property type="entry name" value="PRK09293.1-1"/>
    <property type="match status" value="1"/>
</dbReference>
<keyword evidence="12" id="KW-0863">Zinc-finger</keyword>
<evidence type="ECO:0000256" key="4">
    <source>
        <dbReference type="ARBA" id="ARBA00011881"/>
    </source>
</evidence>
<reference evidence="16" key="1">
    <citation type="submission" date="2014-09" db="EMBL/GenBank/DDBJ databases">
        <title>Genome sequence of the luminous mushroom Mycena chlorophos for searching fungal bioluminescence genes.</title>
        <authorList>
            <person name="Tanaka Y."/>
            <person name="Kasuga D."/>
            <person name="Oba Y."/>
            <person name="Hase S."/>
            <person name="Sato K."/>
            <person name="Oba Y."/>
            <person name="Sakakibara Y."/>
        </authorList>
    </citation>
    <scope>NUCLEOTIDE SEQUENCE</scope>
</reference>
<feature type="region of interest" description="Disordered" evidence="14">
    <location>
        <begin position="928"/>
        <end position="955"/>
    </location>
</feature>
<evidence type="ECO:0000256" key="13">
    <source>
        <dbReference type="RuleBase" id="RU000508"/>
    </source>
</evidence>
<evidence type="ECO:0000256" key="6">
    <source>
        <dbReference type="ARBA" id="ARBA00022723"/>
    </source>
</evidence>
<dbReference type="InterPro" id="IPR020548">
    <property type="entry name" value="Fructose_bisphosphatase_AS"/>
</dbReference>
<dbReference type="EMBL" id="DF849761">
    <property type="protein sequence ID" value="GAT58683.1"/>
    <property type="molecule type" value="Genomic_DNA"/>
</dbReference>
<comment type="subunit">
    <text evidence="4">Homotetramer.</text>
</comment>
<accession>A0ABQ0M5R5</accession>
<dbReference type="InterPro" id="IPR000146">
    <property type="entry name" value="FBPase_class-1"/>
</dbReference>
<keyword evidence="7 13" id="KW-0378">Hydrolase</keyword>
<keyword evidence="17" id="KW-1185">Reference proteome</keyword>
<evidence type="ECO:0000256" key="9">
    <source>
        <dbReference type="ARBA" id="ARBA00023277"/>
    </source>
</evidence>
<keyword evidence="9 13" id="KW-0119">Carbohydrate metabolism</keyword>
<sequence>MDADHDALDLSEVVHDDTIDDDEPLDYASSYGVDILQRELSTLLTQNTSAASAALMCAAAQQRQESLSMGLHPDANAVRDLGREETRTTRTAPAFHSLTEGQGNRPPPPTDFLYNDTEDDIQPSFSLSPIGDILNPYQASFGGDRPPSPITDFPDISDPTPSTSAPQPAPKQKEPYVCEHDQCSKTFSRRSDMVRHNRIHTGERPFPCTQCGKSFIQRSALHVHERVHTREKPHCCEYPGCGKTFADSSSLARHRRTHTGKRPYKCEQLTCDKTFTRRATLTHHMKTHDPSWQSDPKIRYSFKAKRRGQSDDDDEESEDDEELADSVRTISALFQTEEQPVEVRVASIGREIAAALAQTQTHRTYGLSTQVVRPNTSGIRDEEHVLHDQLRLGAAATGDLTLLLTAIQVTSKFIATNVRKARLINLVGLAGETNVQGEEQKKLDVLSNDIMVNALRASGKTAVLVSEELEEAIVIEDKYKGTYCVVFDPLDGSSNIDAGVNIGTIFGIYKVRPGSKGTVEDVLRPGSEMVAAGYTMYGSSANLVLSTGSGVNGYTLDAALGEFILTHPNIKIPPRGKIYSFNEGNSMYFNPPVHAYLKSIKYPASGKSPYSARYIGSMVADVHRTLLYGGIFGYPDDKKSKSGKLRLLYEAFPMAFLTEQAGGIATTGTKRILDILPQSIHERCPVFLGSKEDVQDLMRTAIWRVTSDDDDDDDTAPSFEPPPAKRPRLASDPPSEASSSRQPPPKARRPAKRKLTAVSDSDEFDSADADPESDLDAPPTDDDEYMSEPKATGRKGAVKKTKPSGGKGKGKEIRDQPIMARDQRAKRPADNEATPALKRPKPKPTEQLIDVVGDAASSPAVREEVPIKKLPRIRKNKLPGSEPSTPSIAKPPAVGTDGKLPLAVVAARKQTVGPQSVDLDLSNPMMYAQLFKSGGPGTPSGGNTRRDREEERKKEYNKLRDEARAKRIADAVPPFDLQAPTEKIDRFEQKLKAIQSPSLFPNHLAGGLRRLQEDKKLAASKPLTPAGGTDPSPMREDGEV</sequence>
<feature type="compositionally biased region" description="Acidic residues" evidence="14">
    <location>
        <begin position="311"/>
        <end position="322"/>
    </location>
</feature>
<feature type="compositionally biased region" description="Basic and acidic residues" evidence="14">
    <location>
        <begin position="809"/>
        <end position="830"/>
    </location>
</feature>
<feature type="region of interest" description="Disordered" evidence="14">
    <location>
        <begin position="82"/>
        <end position="110"/>
    </location>
</feature>
<dbReference type="Pfam" id="PF18913">
    <property type="entry name" value="FBPase_C"/>
    <property type="match status" value="1"/>
</dbReference>
<dbReference type="CDD" id="cd00354">
    <property type="entry name" value="FBPase"/>
    <property type="match status" value="1"/>
</dbReference>
<feature type="region of interest" description="Disordered" evidence="14">
    <location>
        <begin position="285"/>
        <end position="322"/>
    </location>
</feature>
<evidence type="ECO:0000256" key="12">
    <source>
        <dbReference type="PROSITE-ProRule" id="PRU00042"/>
    </source>
</evidence>
<dbReference type="PIRSF" id="PIRSF000904">
    <property type="entry name" value="FBPtase_SBPase"/>
    <property type="match status" value="1"/>
</dbReference>
<feature type="compositionally biased region" description="Basic residues" evidence="14">
    <location>
        <begin position="746"/>
        <end position="755"/>
    </location>
</feature>
<dbReference type="NCBIfam" id="NF006779">
    <property type="entry name" value="PRK09293.1-3"/>
    <property type="match status" value="1"/>
</dbReference>
<feature type="domain" description="C2H2-type" evidence="15">
    <location>
        <begin position="264"/>
        <end position="288"/>
    </location>
</feature>
<keyword evidence="8" id="KW-0460">Magnesium</keyword>
<evidence type="ECO:0000256" key="14">
    <source>
        <dbReference type="SAM" id="MobiDB-lite"/>
    </source>
</evidence>
<dbReference type="PRINTS" id="PR00115">
    <property type="entry name" value="F16BPHPHTASE"/>
</dbReference>
<dbReference type="SUPFAM" id="SSF57667">
    <property type="entry name" value="beta-beta-alpha zinc fingers"/>
    <property type="match status" value="3"/>
</dbReference>
<dbReference type="PANTHER" id="PTHR11556:SF1">
    <property type="entry name" value="FRUCTOSE-BISPHOSPHATASE"/>
    <property type="match status" value="1"/>
</dbReference>
<evidence type="ECO:0000259" key="15">
    <source>
        <dbReference type="PROSITE" id="PS50157"/>
    </source>
</evidence>
<feature type="compositionally biased region" description="Acidic residues" evidence="14">
    <location>
        <begin position="760"/>
        <end position="786"/>
    </location>
</feature>
<keyword evidence="6" id="KW-0479">Metal-binding</keyword>
<dbReference type="PROSITE" id="PS00028">
    <property type="entry name" value="ZINC_FINGER_C2H2_1"/>
    <property type="match status" value="4"/>
</dbReference>
<dbReference type="EC" id="3.1.3.11" evidence="5"/>
<evidence type="ECO:0000256" key="1">
    <source>
        <dbReference type="ARBA" id="ARBA00001273"/>
    </source>
</evidence>
<protein>
    <recommendedName>
        <fullName evidence="5">fructose-bisphosphatase</fullName>
        <ecNumber evidence="5">3.1.3.11</ecNumber>
    </recommendedName>
    <alternativeName>
        <fullName evidence="11">D-fructose-1,6-bisphosphate 1-phosphohydrolase</fullName>
    </alternativeName>
</protein>
<dbReference type="Gene3D" id="3.30.540.10">
    <property type="entry name" value="Fructose-1,6-Bisphosphatase, subunit A, domain 1"/>
    <property type="match status" value="1"/>
</dbReference>
<dbReference type="SMART" id="SM00355">
    <property type="entry name" value="ZnF_C2H2"/>
    <property type="match status" value="4"/>
</dbReference>
<comment type="catalytic activity">
    <reaction evidence="1">
        <text>beta-D-fructose 1,6-bisphosphate + H2O = beta-D-fructose 6-phosphate + phosphate</text>
        <dbReference type="Rhea" id="RHEA:11064"/>
        <dbReference type="ChEBI" id="CHEBI:15377"/>
        <dbReference type="ChEBI" id="CHEBI:32966"/>
        <dbReference type="ChEBI" id="CHEBI:43474"/>
        <dbReference type="ChEBI" id="CHEBI:57634"/>
        <dbReference type="EC" id="3.1.3.11"/>
    </reaction>
</comment>
<dbReference type="PROSITE" id="PS50157">
    <property type="entry name" value="ZINC_FINGER_C2H2_2"/>
    <property type="match status" value="4"/>
</dbReference>
<keyword evidence="12" id="KW-0862">Zinc</keyword>
<dbReference type="Gene3D" id="3.40.190.80">
    <property type="match status" value="1"/>
</dbReference>
<dbReference type="InterPro" id="IPR033391">
    <property type="entry name" value="FBPase_N"/>
</dbReference>
<feature type="region of interest" description="Disordered" evidence="14">
    <location>
        <begin position="139"/>
        <end position="176"/>
    </location>
</feature>
<proteinExistence type="inferred from homology"/>
<dbReference type="Proteomes" id="UP000815677">
    <property type="component" value="Unassembled WGS sequence"/>
</dbReference>
<feature type="domain" description="C2H2-type" evidence="15">
    <location>
        <begin position="206"/>
        <end position="233"/>
    </location>
</feature>
<comment type="similarity">
    <text evidence="3 13">Belongs to the FBPase class 1 family.</text>
</comment>
<evidence type="ECO:0000256" key="5">
    <source>
        <dbReference type="ARBA" id="ARBA00013093"/>
    </source>
</evidence>
<feature type="domain" description="C2H2-type" evidence="15">
    <location>
        <begin position="176"/>
        <end position="205"/>
    </location>
</feature>
<organism evidence="16 17">
    <name type="scientific">Mycena chlorophos</name>
    <name type="common">Agaric fungus</name>
    <name type="synonym">Agaricus chlorophos</name>
    <dbReference type="NCBI Taxonomy" id="658473"/>
    <lineage>
        <taxon>Eukaryota</taxon>
        <taxon>Fungi</taxon>
        <taxon>Dikarya</taxon>
        <taxon>Basidiomycota</taxon>
        <taxon>Agaricomycotina</taxon>
        <taxon>Agaricomycetes</taxon>
        <taxon>Agaricomycetidae</taxon>
        <taxon>Agaricales</taxon>
        <taxon>Marasmiineae</taxon>
        <taxon>Mycenaceae</taxon>
        <taxon>Mycena</taxon>
    </lineage>
</organism>
<feature type="compositionally biased region" description="Basic and acidic residues" evidence="14">
    <location>
        <begin position="944"/>
        <end position="955"/>
    </location>
</feature>
<evidence type="ECO:0000256" key="7">
    <source>
        <dbReference type="ARBA" id="ARBA00022801"/>
    </source>
</evidence>
<feature type="region of interest" description="Disordered" evidence="14">
    <location>
        <begin position="705"/>
        <end position="897"/>
    </location>
</feature>
<dbReference type="InterPro" id="IPR028343">
    <property type="entry name" value="FBPtase"/>
</dbReference>
<dbReference type="PANTHER" id="PTHR11556">
    <property type="entry name" value="FRUCTOSE-1,6-BISPHOSPHATASE-RELATED"/>
    <property type="match status" value="1"/>
</dbReference>
<dbReference type="InterPro" id="IPR036236">
    <property type="entry name" value="Znf_C2H2_sf"/>
</dbReference>
<dbReference type="InterPro" id="IPR044015">
    <property type="entry name" value="FBPase_C_dom"/>
</dbReference>
<evidence type="ECO:0000256" key="8">
    <source>
        <dbReference type="ARBA" id="ARBA00022842"/>
    </source>
</evidence>
<comment type="cofactor">
    <cofactor evidence="2">
        <name>Mg(2+)</name>
        <dbReference type="ChEBI" id="CHEBI:18420"/>
    </cofactor>
</comment>
<dbReference type="Pfam" id="PF00316">
    <property type="entry name" value="FBPase"/>
    <property type="match status" value="1"/>
</dbReference>
<feature type="compositionally biased region" description="Basic residues" evidence="14">
    <location>
        <begin position="792"/>
        <end position="802"/>
    </location>
</feature>
<name>A0ABQ0M5R5_MYCCL</name>